<gene>
    <name evidence="2" type="ORF">Rsub_13200</name>
</gene>
<reference evidence="2 3" key="1">
    <citation type="journal article" date="2018" name="Sci. Rep.">
        <title>Raphidocelis subcapitata (=Pseudokirchneriella subcapitata) provides an insight into genome evolution and environmental adaptations in the Sphaeropleales.</title>
        <authorList>
            <person name="Suzuki S."/>
            <person name="Yamaguchi H."/>
            <person name="Nakajima N."/>
            <person name="Kawachi M."/>
        </authorList>
    </citation>
    <scope>NUCLEOTIDE SEQUENCE [LARGE SCALE GENOMIC DNA]</scope>
    <source>
        <strain evidence="2 3">NIES-35</strain>
    </source>
</reference>
<organism evidence="2 3">
    <name type="scientific">Raphidocelis subcapitata</name>
    <dbReference type="NCBI Taxonomy" id="307507"/>
    <lineage>
        <taxon>Eukaryota</taxon>
        <taxon>Viridiplantae</taxon>
        <taxon>Chlorophyta</taxon>
        <taxon>core chlorophytes</taxon>
        <taxon>Chlorophyceae</taxon>
        <taxon>CS clade</taxon>
        <taxon>Sphaeropleales</taxon>
        <taxon>Selenastraceae</taxon>
        <taxon>Raphidocelis</taxon>
    </lineage>
</organism>
<evidence type="ECO:0000256" key="1">
    <source>
        <dbReference type="SAM" id="MobiDB-lite"/>
    </source>
</evidence>
<evidence type="ECO:0000313" key="2">
    <source>
        <dbReference type="EMBL" id="GBG00529.1"/>
    </source>
</evidence>
<dbReference type="Pfam" id="PF05721">
    <property type="entry name" value="PhyH"/>
    <property type="match status" value="1"/>
</dbReference>
<dbReference type="PANTHER" id="PTHR37563:SF2">
    <property type="entry name" value="PHYTANOYL-COA DIOXYGENASE FAMILY PROTEIN (AFU_ORTHOLOGUE AFUA_2G03330)"/>
    <property type="match status" value="1"/>
</dbReference>
<comment type="caution">
    <text evidence="2">The sequence shown here is derived from an EMBL/GenBank/DDBJ whole genome shotgun (WGS) entry which is preliminary data.</text>
</comment>
<dbReference type="OrthoDB" id="513607at2759"/>
<evidence type="ECO:0008006" key="4">
    <source>
        <dbReference type="Google" id="ProtNLM"/>
    </source>
</evidence>
<dbReference type="EMBL" id="BDRX01000240">
    <property type="protein sequence ID" value="GBG00529.1"/>
    <property type="molecule type" value="Genomic_DNA"/>
</dbReference>
<dbReference type="Proteomes" id="UP000247498">
    <property type="component" value="Unassembled WGS sequence"/>
</dbReference>
<dbReference type="Gene3D" id="2.60.120.620">
    <property type="entry name" value="q2cbj1_9rhob like domain"/>
    <property type="match status" value="1"/>
</dbReference>
<keyword evidence="3" id="KW-1185">Reference proteome</keyword>
<name>A0A2V0PL55_9CHLO</name>
<feature type="region of interest" description="Disordered" evidence="1">
    <location>
        <begin position="1"/>
        <end position="42"/>
    </location>
</feature>
<protein>
    <recommendedName>
        <fullName evidence="4">Phytanoyl-dioxygenase</fullName>
    </recommendedName>
</protein>
<dbReference type="PANTHER" id="PTHR37563">
    <property type="entry name" value="PHYTANOYL-COA DIOXYGENASE FAMILY PROTEIN (AFU_ORTHOLOGUE AFUA_2G03330)"/>
    <property type="match status" value="1"/>
</dbReference>
<dbReference type="InterPro" id="IPR051961">
    <property type="entry name" value="Fungal_Metabolite_Diox"/>
</dbReference>
<dbReference type="InterPro" id="IPR008775">
    <property type="entry name" value="Phytyl_CoA_dOase-like"/>
</dbReference>
<dbReference type="InParanoid" id="A0A2V0PL55"/>
<sequence>MAAAAAVRAAPAAAVRPAPAPPLRRSPAARRQRAPPPGASLLGGLYDTMTAANAEALARKEGKELVGKERGIKPLTAVPLSLLQSPGKAEACASVLARQGCLGIQGALSADTAAATLAFVREENARCQADVEAGRVEFDARFGGVNCRGMRGRFGQRQDLFMPLSAAPVRRAVREIVTNLAPLLTEACGPDAALHEVSCIFAQPGAPRQCVHADTIVLPCPQFPNASMEPLYTFFVALQDIDDSMGHTQFLPYTHTPDAHLLWNAANKSGQMKDRFISMQPAMQSALRTGDVAAFDSRVLHLGCANDSQKERALFYVTLSRQAEWPLPDGLHGSNSIRAEDLRRWRLPDLLALQE</sequence>
<evidence type="ECO:0000313" key="3">
    <source>
        <dbReference type="Proteomes" id="UP000247498"/>
    </source>
</evidence>
<accession>A0A2V0PL55</accession>
<dbReference type="SUPFAM" id="SSF51197">
    <property type="entry name" value="Clavaminate synthase-like"/>
    <property type="match status" value="1"/>
</dbReference>
<feature type="compositionally biased region" description="Low complexity" evidence="1">
    <location>
        <begin position="1"/>
        <end position="17"/>
    </location>
</feature>
<proteinExistence type="predicted"/>
<dbReference type="AlphaFoldDB" id="A0A2V0PL55"/>